<dbReference type="Pfam" id="PF04290">
    <property type="entry name" value="DctQ"/>
    <property type="match status" value="1"/>
</dbReference>
<comment type="similarity">
    <text evidence="8 9">Belongs to the TRAP transporter small permease family.</text>
</comment>
<keyword evidence="2 9" id="KW-0813">Transport</keyword>
<evidence type="ECO:0000259" key="10">
    <source>
        <dbReference type="Pfam" id="PF04290"/>
    </source>
</evidence>
<feature type="transmembrane region" description="Helical" evidence="9">
    <location>
        <begin position="159"/>
        <end position="181"/>
    </location>
</feature>
<keyword evidence="7 9" id="KW-0472">Membrane</keyword>
<dbReference type="PANTHER" id="PTHR35011">
    <property type="entry name" value="2,3-DIKETO-L-GULONATE TRAP TRANSPORTER SMALL PERMEASE PROTEIN YIAM"/>
    <property type="match status" value="1"/>
</dbReference>
<dbReference type="Proteomes" id="UP000306340">
    <property type="component" value="Unassembled WGS sequence"/>
</dbReference>
<evidence type="ECO:0000256" key="8">
    <source>
        <dbReference type="ARBA" id="ARBA00038436"/>
    </source>
</evidence>
<keyword evidence="4 9" id="KW-0997">Cell inner membrane</keyword>
<keyword evidence="6 9" id="KW-1133">Transmembrane helix</keyword>
<evidence type="ECO:0000256" key="2">
    <source>
        <dbReference type="ARBA" id="ARBA00022448"/>
    </source>
</evidence>
<proteinExistence type="inferred from homology"/>
<evidence type="ECO:0000256" key="9">
    <source>
        <dbReference type="RuleBase" id="RU369079"/>
    </source>
</evidence>
<protein>
    <recommendedName>
        <fullName evidence="9">TRAP transporter small permease protein</fullName>
    </recommendedName>
</protein>
<evidence type="ECO:0000256" key="3">
    <source>
        <dbReference type="ARBA" id="ARBA00022475"/>
    </source>
</evidence>
<evidence type="ECO:0000256" key="4">
    <source>
        <dbReference type="ARBA" id="ARBA00022519"/>
    </source>
</evidence>
<name>A0A4U0Z5D7_9RHOB</name>
<comment type="caution">
    <text evidence="11">The sequence shown here is derived from an EMBL/GenBank/DDBJ whole genome shotgun (WGS) entry which is preliminary data.</text>
</comment>
<evidence type="ECO:0000256" key="1">
    <source>
        <dbReference type="ARBA" id="ARBA00004429"/>
    </source>
</evidence>
<dbReference type="EMBL" id="SWAU01000025">
    <property type="protein sequence ID" value="TKA97724.1"/>
    <property type="molecule type" value="Genomic_DNA"/>
</dbReference>
<evidence type="ECO:0000256" key="6">
    <source>
        <dbReference type="ARBA" id="ARBA00022989"/>
    </source>
</evidence>
<dbReference type="RefSeq" id="WP_136791504.1">
    <property type="nucleotide sequence ID" value="NZ_SWAU01000025.1"/>
</dbReference>
<evidence type="ECO:0000256" key="7">
    <source>
        <dbReference type="ARBA" id="ARBA00023136"/>
    </source>
</evidence>
<feature type="transmembrane region" description="Helical" evidence="9">
    <location>
        <begin position="114"/>
        <end position="139"/>
    </location>
</feature>
<feature type="domain" description="Tripartite ATP-independent periplasmic transporters DctQ component" evidence="10">
    <location>
        <begin position="73"/>
        <end position="183"/>
    </location>
</feature>
<comment type="subcellular location">
    <subcellularLocation>
        <location evidence="1 9">Cell inner membrane</location>
        <topology evidence="1 9">Multi-pass membrane protein</topology>
    </subcellularLocation>
</comment>
<dbReference type="InterPro" id="IPR007387">
    <property type="entry name" value="TRAP_DctQ"/>
</dbReference>
<accession>A0A4U0Z5D7</accession>
<evidence type="ECO:0000256" key="5">
    <source>
        <dbReference type="ARBA" id="ARBA00022692"/>
    </source>
</evidence>
<reference evidence="11 12" key="1">
    <citation type="submission" date="2019-04" db="EMBL/GenBank/DDBJ databases">
        <title>Crypto-aerobic microbial life in anoxic (sulfidic) marine sediments.</title>
        <authorList>
            <person name="Bhattacharya S."/>
            <person name="Roy C."/>
            <person name="Mondal N."/>
            <person name="Sarkar J."/>
            <person name="Mandal S."/>
            <person name="Rameez M.J."/>
            <person name="Ghosh W."/>
        </authorList>
    </citation>
    <scope>NUCLEOTIDE SEQUENCE [LARGE SCALE GENOMIC DNA]</scope>
    <source>
        <strain evidence="11 12">SBBC</strain>
    </source>
</reference>
<evidence type="ECO:0000313" key="12">
    <source>
        <dbReference type="Proteomes" id="UP000306340"/>
    </source>
</evidence>
<dbReference type="GO" id="GO:0022857">
    <property type="term" value="F:transmembrane transporter activity"/>
    <property type="evidence" value="ECO:0007669"/>
    <property type="project" value="UniProtKB-UniRule"/>
</dbReference>
<dbReference type="PANTHER" id="PTHR35011:SF4">
    <property type="entry name" value="SLL1102 PROTEIN"/>
    <property type="match status" value="1"/>
</dbReference>
<evidence type="ECO:0000313" key="11">
    <source>
        <dbReference type="EMBL" id="TKA97724.1"/>
    </source>
</evidence>
<dbReference type="GO" id="GO:0005886">
    <property type="term" value="C:plasma membrane"/>
    <property type="evidence" value="ECO:0007669"/>
    <property type="project" value="UniProtKB-SubCell"/>
</dbReference>
<dbReference type="InterPro" id="IPR055348">
    <property type="entry name" value="DctQ"/>
</dbReference>
<organism evidence="11 12">
    <name type="scientific">Cereibacter changlensis</name>
    <dbReference type="NCBI Taxonomy" id="402884"/>
    <lineage>
        <taxon>Bacteria</taxon>
        <taxon>Pseudomonadati</taxon>
        <taxon>Pseudomonadota</taxon>
        <taxon>Alphaproteobacteria</taxon>
        <taxon>Rhodobacterales</taxon>
        <taxon>Paracoccaceae</taxon>
        <taxon>Cereibacter</taxon>
    </lineage>
</organism>
<comment type="function">
    <text evidence="9">Part of the tripartite ATP-independent periplasmic (TRAP) transport system.</text>
</comment>
<keyword evidence="3" id="KW-1003">Cell membrane</keyword>
<sequence length="197" mass="21262">MTRTPSPGASLVRVGQAITAASAWPGRAAAWLLVPLALLVLGTVVGSLMQVGTIVEWGVEVPILGTGLTINSLNELQWHLLAILTMLALPYALVENRHVRVDMIYGGLSQRRRVLVDLVGDLLFLLPFCVVIGYLSIRFATFAFTTGEQSTYGGLVDRWIVKAFLPLGLALLFLTGIGRILTHVGTLLSPEPEPRHG</sequence>
<feature type="transmembrane region" description="Helical" evidence="9">
    <location>
        <begin position="76"/>
        <end position="94"/>
    </location>
</feature>
<gene>
    <name evidence="11" type="ORF">FAZ78_04580</name>
</gene>
<dbReference type="AlphaFoldDB" id="A0A4U0Z5D7"/>
<keyword evidence="5 9" id="KW-0812">Transmembrane</keyword>
<feature type="transmembrane region" description="Helical" evidence="9">
    <location>
        <begin position="28"/>
        <end position="49"/>
    </location>
</feature>
<comment type="subunit">
    <text evidence="9">The complex comprises the extracytoplasmic solute receptor protein and the two transmembrane proteins.</text>
</comment>